<gene>
    <name evidence="1" type="ORF">DKL58_00460</name>
</gene>
<dbReference type="InterPro" id="IPR003673">
    <property type="entry name" value="CoA-Trfase_fam_III"/>
</dbReference>
<evidence type="ECO:0000313" key="1">
    <source>
        <dbReference type="EMBL" id="AWM74561.1"/>
    </source>
</evidence>
<evidence type="ECO:0000313" key="2">
    <source>
        <dbReference type="Proteomes" id="UP000246036"/>
    </source>
</evidence>
<reference evidence="1 2" key="1">
    <citation type="submission" date="2018-05" db="EMBL/GenBank/DDBJ databases">
        <title>Reference genomes for bee gut microbiota database.</title>
        <authorList>
            <person name="Ellegaard K.M."/>
        </authorList>
    </citation>
    <scope>NUCLEOTIDE SEQUENCE [LARGE SCALE GENOMIC DNA]</scope>
    <source>
        <strain evidence="1 2">ESL0186</strain>
    </source>
</reference>
<dbReference type="InterPro" id="IPR044855">
    <property type="entry name" value="CoA-Trfase_III_dom3_sf"/>
</dbReference>
<organism evidence="1 2">
    <name type="scientific">Lactobacillus kullabergensis</name>
    <dbReference type="NCBI Taxonomy" id="1218493"/>
    <lineage>
        <taxon>Bacteria</taxon>
        <taxon>Bacillati</taxon>
        <taxon>Bacillota</taxon>
        <taxon>Bacilli</taxon>
        <taxon>Lactobacillales</taxon>
        <taxon>Lactobacillaceae</taxon>
        <taxon>Lactobacillus</taxon>
    </lineage>
</organism>
<dbReference type="PANTHER" id="PTHR48228:SF2">
    <property type="entry name" value="E-CINNAMOYL-COA:R-PHENYLLACTATE COA TRANSFERASE LARGE SUBUNIT"/>
    <property type="match status" value="1"/>
</dbReference>
<proteinExistence type="predicted"/>
<dbReference type="PANTHER" id="PTHR48228">
    <property type="entry name" value="SUCCINYL-COA--D-CITRAMALATE COA-TRANSFERASE"/>
    <property type="match status" value="1"/>
</dbReference>
<keyword evidence="2" id="KW-1185">Reference proteome</keyword>
<dbReference type="EMBL" id="CP029477">
    <property type="protein sequence ID" value="AWM74561.1"/>
    <property type="molecule type" value="Genomic_DNA"/>
</dbReference>
<dbReference type="Pfam" id="PF02515">
    <property type="entry name" value="CoA_transf_3"/>
    <property type="match status" value="1"/>
</dbReference>
<dbReference type="RefSeq" id="WP_109585694.1">
    <property type="nucleotide sequence ID" value="NZ_CP029477.1"/>
</dbReference>
<dbReference type="Gene3D" id="3.40.50.10540">
    <property type="entry name" value="Crotonobetainyl-coa:carnitine coa-transferase, domain 1"/>
    <property type="match status" value="1"/>
</dbReference>
<dbReference type="SUPFAM" id="SSF89796">
    <property type="entry name" value="CoA-transferase family III (CaiB/BaiF)"/>
    <property type="match status" value="1"/>
</dbReference>
<dbReference type="Proteomes" id="UP000246036">
    <property type="component" value="Chromosome"/>
</dbReference>
<name>A0ABN5LAX0_9LACO</name>
<accession>A0ABN5LAX0</accession>
<dbReference type="Gene3D" id="3.30.1540.10">
    <property type="entry name" value="formyl-coa transferase, domain 3"/>
    <property type="match status" value="1"/>
</dbReference>
<dbReference type="InterPro" id="IPR023606">
    <property type="entry name" value="CoA-Trfase_III_dom_1_sf"/>
</dbReference>
<sequence length="414" mass="45893">MANEILSGIRVIDLTQFLAAPTVGRVLGEWGADVIKVEAPKGDAGRTQGAVFGMKYEDDENLGFDVSNMNKRFITLNMKTPAGMQAFKDLLKTADVFLTSVRTKSLAHMGITWEGLHKEFPKLVFAQDRGYGEFGPKKDSAGYDATAYQARGGVQGTTVDKGGNPYNPVNGYGDFQVSMTLAAGICAALLRAQRTGKGDKVVVNLNHAAIFMQNIAMVSAQYGNVYPKSRKEVTNPFNDTYKTSDDRWFVLCVPEYDRDFDKVMHDIGRDDEKGDERYNKMDTLNANGTSNEVIAILEDAFKKKPLQYWIDLFNKEDLPLEACQIPTEIYQDPEALDNDEIRLMEFPSGNKRFIPTNPVRFSSQGKPTLTPSRAQGSDTREVLKDELGYSDEKISEMFASGAASGLRHIGDPIK</sequence>
<protein>
    <submittedName>
        <fullName evidence="1">Cinnamoyl-CoA:phenyllactate CoA-transferase</fullName>
    </submittedName>
</protein>
<dbReference type="InterPro" id="IPR050509">
    <property type="entry name" value="CoA-transferase_III"/>
</dbReference>